<dbReference type="Pfam" id="PF01145">
    <property type="entry name" value="Band_7"/>
    <property type="match status" value="1"/>
</dbReference>
<evidence type="ECO:0000259" key="2">
    <source>
        <dbReference type="SMART" id="SM00244"/>
    </source>
</evidence>
<protein>
    <submittedName>
        <fullName evidence="3">High frequency of lysogenization C protein</fullName>
    </submittedName>
</protein>
<sequence length="275" mass="30090">MKKIFPLFAVIIVLVLAVCSFHIIPTGYTGVKTSFGQIQETTIQSGKLNFCIPFVQSIHKVNNKQQDKHIEAQVWGEAADKTPVYAADVIVTYQVLPEKSAWLYANVSDIKNLVGDELVASAIKSAMAELGPNEVTNRTKIEPLAQQKLAESLVQKYGEDVVFVNKVVINDMNFEDAYNEAIQQKSIAQQNAEKQKIENEAAIAKAEADKQVAITNAEAEAQKTSIAAEAQAEANRKLAESLSDTLIEYQKIQKWDGKLPTVSGGNALVSIDPAE</sequence>
<dbReference type="InterPro" id="IPR036013">
    <property type="entry name" value="Band_7/SPFH_dom_sf"/>
</dbReference>
<proteinExistence type="predicted"/>
<organism evidence="3">
    <name type="scientific">Siphoviridae sp. ctyHC15</name>
    <dbReference type="NCBI Taxonomy" id="2826524"/>
    <lineage>
        <taxon>Viruses</taxon>
        <taxon>Duplodnaviria</taxon>
        <taxon>Heunggongvirae</taxon>
        <taxon>Uroviricota</taxon>
        <taxon>Caudoviricetes</taxon>
    </lineage>
</organism>
<dbReference type="PANTHER" id="PTHR42911:SF2">
    <property type="entry name" value="PROHIBITIN FAMILY PROTEIN"/>
    <property type="match status" value="1"/>
</dbReference>
<name>A0A8S5QSB7_9CAUD</name>
<feature type="coiled-coil region" evidence="1">
    <location>
        <begin position="178"/>
        <end position="209"/>
    </location>
</feature>
<evidence type="ECO:0000313" key="3">
    <source>
        <dbReference type="EMBL" id="DAE21984.1"/>
    </source>
</evidence>
<dbReference type="InterPro" id="IPR001107">
    <property type="entry name" value="Band_7"/>
</dbReference>
<keyword evidence="1" id="KW-0175">Coiled coil</keyword>
<reference evidence="3" key="1">
    <citation type="journal article" date="2021" name="Proc. Natl. Acad. Sci. U.S.A.">
        <title>A Catalog of Tens of Thousands of Viruses from Human Metagenomes Reveals Hidden Associations with Chronic Diseases.</title>
        <authorList>
            <person name="Tisza M.J."/>
            <person name="Buck C.B."/>
        </authorList>
    </citation>
    <scope>NUCLEOTIDE SEQUENCE</scope>
    <source>
        <strain evidence="3">CtyHC15</strain>
    </source>
</reference>
<evidence type="ECO:0000256" key="1">
    <source>
        <dbReference type="SAM" id="Coils"/>
    </source>
</evidence>
<dbReference type="SUPFAM" id="SSF117892">
    <property type="entry name" value="Band 7/SPFH domain"/>
    <property type="match status" value="1"/>
</dbReference>
<dbReference type="Gene3D" id="3.30.479.30">
    <property type="entry name" value="Band 7 domain"/>
    <property type="match status" value="1"/>
</dbReference>
<dbReference type="SMART" id="SM00244">
    <property type="entry name" value="PHB"/>
    <property type="match status" value="1"/>
</dbReference>
<accession>A0A8S5QSB7</accession>
<feature type="domain" description="Band 7" evidence="2">
    <location>
        <begin position="19"/>
        <end position="186"/>
    </location>
</feature>
<dbReference type="PANTHER" id="PTHR42911">
    <property type="entry name" value="MODULATOR OF FTSH PROTEASE HFLC"/>
    <property type="match status" value="1"/>
</dbReference>
<dbReference type="EMBL" id="BK015723">
    <property type="protein sequence ID" value="DAE21984.1"/>
    <property type="molecule type" value="Genomic_DNA"/>
</dbReference>